<gene>
    <name evidence="2" type="ORF">BN77_p10073</name>
</gene>
<proteinExistence type="predicted"/>
<name>K0Q500_9HYPH</name>
<dbReference type="Proteomes" id="UP000009319">
    <property type="component" value="Unassembled WGS sequence"/>
</dbReference>
<reference evidence="2 3" key="1">
    <citation type="journal article" date="2013" name="Genome Announc.">
        <title>Draft Genome Sequence of Rhizobium mesoamericanum STM3625, a Nitrogen-Fixing Symbiont of Mimosa pudica Isolated in French Guiana (South America).</title>
        <authorList>
            <person name="Moulin L."/>
            <person name="Mornico D."/>
            <person name="Melkonian R."/>
            <person name="Klonowska A."/>
        </authorList>
    </citation>
    <scope>NUCLEOTIDE SEQUENCE [LARGE SCALE GENOMIC DNA]</scope>
    <source>
        <strain evidence="2 3">STM3625</strain>
    </source>
</reference>
<comment type="caution">
    <text evidence="2">The sequence shown here is derived from an EMBL/GenBank/DDBJ whole genome shotgun (WGS) entry which is preliminary data.</text>
</comment>
<dbReference type="EMBL" id="CANI01000035">
    <property type="protein sequence ID" value="CCM78119.1"/>
    <property type="molecule type" value="Genomic_DNA"/>
</dbReference>
<dbReference type="HOGENOM" id="CLU_025617_1_0_5"/>
<sequence length="323" mass="36678">MGVTAVLLEYRSKRLDRAEWRCALSPLLPMRSPHNDYGLYKKKMHKFFGAIAQLPLSCPFPLDDPAKAEQFRLVIVGSDEVWNLKHPWYGGCAVFFGEGLIADHLVSYAATFGNFASQARLRGLWGDRLRRFSRISVRDLNSARLIREALAVEPELVLDPCLQFPQPLLAARGGDNARHVAIYGHGFPKWFQNVVRQWADRRACRLVSIGYRNDWADKQWIDAGPNEFACFMASAKAVVTNFFHGCVFSLVYEKPFACVISDYRINKLRDLAEIVGAQRYVISETSTFSQLDTILDHPLDPAIARRIFVLRANSASYLQHVVQ</sequence>
<dbReference type="InterPro" id="IPR007345">
    <property type="entry name" value="Polysacch_pyruvyl_Trfase"/>
</dbReference>
<keyword evidence="3" id="KW-1185">Reference proteome</keyword>
<dbReference type="STRING" id="1211777.BN77_p10073"/>
<dbReference type="AlphaFoldDB" id="K0Q500"/>
<dbReference type="eggNOG" id="COG2327">
    <property type="taxonomic scope" value="Bacteria"/>
</dbReference>
<organism evidence="2 3">
    <name type="scientific">Rhizobium mesoamericanum STM3625</name>
    <dbReference type="NCBI Taxonomy" id="1211777"/>
    <lineage>
        <taxon>Bacteria</taxon>
        <taxon>Pseudomonadati</taxon>
        <taxon>Pseudomonadota</taxon>
        <taxon>Alphaproteobacteria</taxon>
        <taxon>Hyphomicrobiales</taxon>
        <taxon>Rhizobiaceae</taxon>
        <taxon>Rhizobium/Agrobacterium group</taxon>
        <taxon>Rhizobium</taxon>
    </lineage>
</organism>
<accession>K0Q500</accession>
<feature type="domain" description="Polysaccharide pyruvyl transferase" evidence="1">
    <location>
        <begin position="4"/>
        <end position="262"/>
    </location>
</feature>
<evidence type="ECO:0000259" key="1">
    <source>
        <dbReference type="Pfam" id="PF04230"/>
    </source>
</evidence>
<dbReference type="Pfam" id="PF04230">
    <property type="entry name" value="PS_pyruv_trans"/>
    <property type="match status" value="1"/>
</dbReference>
<protein>
    <recommendedName>
        <fullName evidence="1">Polysaccharide pyruvyl transferase domain-containing protein</fullName>
    </recommendedName>
</protein>
<evidence type="ECO:0000313" key="2">
    <source>
        <dbReference type="EMBL" id="CCM78119.1"/>
    </source>
</evidence>
<evidence type="ECO:0000313" key="3">
    <source>
        <dbReference type="Proteomes" id="UP000009319"/>
    </source>
</evidence>